<dbReference type="Gene3D" id="3.40.50.300">
    <property type="entry name" value="P-loop containing nucleotide triphosphate hydrolases"/>
    <property type="match status" value="1"/>
</dbReference>
<dbReference type="InterPro" id="IPR005790">
    <property type="entry name" value="DNA_polIII_delta"/>
</dbReference>
<dbReference type="InterPro" id="IPR027417">
    <property type="entry name" value="P-loop_NTPase"/>
</dbReference>
<keyword evidence="5" id="KW-0235">DNA replication</keyword>
<dbReference type="InterPro" id="IPR048466">
    <property type="entry name" value="DNA_pol3_delta-like_C"/>
</dbReference>
<evidence type="ECO:0000256" key="1">
    <source>
        <dbReference type="ARBA" id="ARBA00012417"/>
    </source>
</evidence>
<dbReference type="SUPFAM" id="SSF48019">
    <property type="entry name" value="post-AAA+ oligomerization domain-like"/>
    <property type="match status" value="1"/>
</dbReference>
<dbReference type="EMBL" id="LGCL01000004">
    <property type="protein sequence ID" value="KPL80553.1"/>
    <property type="molecule type" value="Genomic_DNA"/>
</dbReference>
<reference evidence="11 12" key="1">
    <citation type="submission" date="2015-07" db="EMBL/GenBank/DDBJ databases">
        <title>Genome sequence of Ornatilinea apprima DSM 23815.</title>
        <authorList>
            <person name="Hemp J."/>
            <person name="Ward L.M."/>
            <person name="Pace L.A."/>
            <person name="Fischer W.W."/>
        </authorList>
    </citation>
    <scope>NUCLEOTIDE SEQUENCE [LARGE SCALE GENOMIC DNA]</scope>
    <source>
        <strain evidence="11 12">P3M-1</strain>
    </source>
</reference>
<gene>
    <name evidence="11" type="ORF">ADN00_01535</name>
</gene>
<evidence type="ECO:0000256" key="4">
    <source>
        <dbReference type="ARBA" id="ARBA00022695"/>
    </source>
</evidence>
<dbReference type="Proteomes" id="UP000050417">
    <property type="component" value="Unassembled WGS sequence"/>
</dbReference>
<name>A0A0P6XCY5_9CHLR</name>
<dbReference type="GO" id="GO:0006261">
    <property type="term" value="P:DNA-templated DNA replication"/>
    <property type="evidence" value="ECO:0007669"/>
    <property type="project" value="TreeGrafter"/>
</dbReference>
<dbReference type="Gene3D" id="1.20.272.10">
    <property type="match status" value="1"/>
</dbReference>
<protein>
    <recommendedName>
        <fullName evidence="2">DNA polymerase III subunit delta</fullName>
        <ecNumber evidence="1">2.7.7.7</ecNumber>
    </recommendedName>
</protein>
<evidence type="ECO:0000256" key="2">
    <source>
        <dbReference type="ARBA" id="ARBA00017703"/>
    </source>
</evidence>
<dbReference type="EC" id="2.7.7.7" evidence="1"/>
<evidence type="ECO:0000313" key="11">
    <source>
        <dbReference type="EMBL" id="KPL80553.1"/>
    </source>
</evidence>
<dbReference type="Pfam" id="PF06144">
    <property type="entry name" value="DNA_pol3_delta"/>
    <property type="match status" value="1"/>
</dbReference>
<feature type="domain" description="DNA polymerase III delta subunit-like C-terminal" evidence="10">
    <location>
        <begin position="221"/>
        <end position="338"/>
    </location>
</feature>
<evidence type="ECO:0000256" key="6">
    <source>
        <dbReference type="ARBA" id="ARBA00022932"/>
    </source>
</evidence>
<keyword evidence="6" id="KW-0239">DNA-directed DNA polymerase</keyword>
<organism evidence="11 12">
    <name type="scientific">Ornatilinea apprima</name>
    <dbReference type="NCBI Taxonomy" id="1134406"/>
    <lineage>
        <taxon>Bacteria</taxon>
        <taxon>Bacillati</taxon>
        <taxon>Chloroflexota</taxon>
        <taxon>Anaerolineae</taxon>
        <taxon>Anaerolineales</taxon>
        <taxon>Anaerolineaceae</taxon>
        <taxon>Ornatilinea</taxon>
    </lineage>
</organism>
<dbReference type="PANTHER" id="PTHR34388:SF1">
    <property type="entry name" value="DNA POLYMERASE III SUBUNIT DELTA"/>
    <property type="match status" value="1"/>
</dbReference>
<dbReference type="Gene3D" id="1.10.8.60">
    <property type="match status" value="1"/>
</dbReference>
<dbReference type="NCBIfam" id="TIGR01128">
    <property type="entry name" value="holA"/>
    <property type="match status" value="1"/>
</dbReference>
<dbReference type="InterPro" id="IPR008921">
    <property type="entry name" value="DNA_pol3_clamp-load_cplx_C"/>
</dbReference>
<evidence type="ECO:0000256" key="5">
    <source>
        <dbReference type="ARBA" id="ARBA00022705"/>
    </source>
</evidence>
<dbReference type="GO" id="GO:0009360">
    <property type="term" value="C:DNA polymerase III complex"/>
    <property type="evidence" value="ECO:0007669"/>
    <property type="project" value="InterPro"/>
</dbReference>
<comment type="similarity">
    <text evidence="7">Belongs to the DNA polymerase HolA subunit family.</text>
</comment>
<proteinExistence type="inferred from homology"/>
<accession>A0A0P6XCY5</accession>
<dbReference type="Pfam" id="PF21694">
    <property type="entry name" value="DNA_pol3_delta_C"/>
    <property type="match status" value="1"/>
</dbReference>
<keyword evidence="3" id="KW-0808">Transferase</keyword>
<dbReference type="GO" id="GO:0003677">
    <property type="term" value="F:DNA binding"/>
    <property type="evidence" value="ECO:0007669"/>
    <property type="project" value="InterPro"/>
</dbReference>
<keyword evidence="12" id="KW-1185">Reference proteome</keyword>
<evidence type="ECO:0000313" key="12">
    <source>
        <dbReference type="Proteomes" id="UP000050417"/>
    </source>
</evidence>
<dbReference type="OrthoDB" id="9775929at2"/>
<dbReference type="PANTHER" id="PTHR34388">
    <property type="entry name" value="DNA POLYMERASE III SUBUNIT DELTA"/>
    <property type="match status" value="1"/>
</dbReference>
<evidence type="ECO:0000256" key="7">
    <source>
        <dbReference type="ARBA" id="ARBA00034754"/>
    </source>
</evidence>
<dbReference type="RefSeq" id="WP_075061199.1">
    <property type="nucleotide sequence ID" value="NZ_LGCL01000004.1"/>
</dbReference>
<keyword evidence="4" id="KW-0548">Nucleotidyltransferase</keyword>
<dbReference type="GO" id="GO:0003887">
    <property type="term" value="F:DNA-directed DNA polymerase activity"/>
    <property type="evidence" value="ECO:0007669"/>
    <property type="project" value="UniProtKB-KW"/>
</dbReference>
<comment type="catalytic activity">
    <reaction evidence="8">
        <text>DNA(n) + a 2'-deoxyribonucleoside 5'-triphosphate = DNA(n+1) + diphosphate</text>
        <dbReference type="Rhea" id="RHEA:22508"/>
        <dbReference type="Rhea" id="RHEA-COMP:17339"/>
        <dbReference type="Rhea" id="RHEA-COMP:17340"/>
        <dbReference type="ChEBI" id="CHEBI:33019"/>
        <dbReference type="ChEBI" id="CHEBI:61560"/>
        <dbReference type="ChEBI" id="CHEBI:173112"/>
        <dbReference type="EC" id="2.7.7.7"/>
    </reaction>
</comment>
<evidence type="ECO:0000259" key="10">
    <source>
        <dbReference type="Pfam" id="PF21694"/>
    </source>
</evidence>
<evidence type="ECO:0000259" key="9">
    <source>
        <dbReference type="Pfam" id="PF06144"/>
    </source>
</evidence>
<dbReference type="STRING" id="1134406.ADN00_01535"/>
<dbReference type="AlphaFoldDB" id="A0A0P6XCY5"/>
<evidence type="ECO:0000256" key="3">
    <source>
        <dbReference type="ARBA" id="ARBA00022679"/>
    </source>
</evidence>
<comment type="caution">
    <text evidence="11">The sequence shown here is derived from an EMBL/GenBank/DDBJ whole genome shotgun (WGS) entry which is preliminary data.</text>
</comment>
<feature type="domain" description="DNA polymerase III delta N-terminal" evidence="9">
    <location>
        <begin position="12"/>
        <end position="113"/>
    </location>
</feature>
<evidence type="ECO:0000256" key="8">
    <source>
        <dbReference type="ARBA" id="ARBA00049244"/>
    </source>
</evidence>
<sequence length="343" mass="38043">MAQQSQPVVCILHGDDTYAMAQKVNEAAQSLGDPGMADLNTARLDGRSVSEDEIHMAASSLPFLAERRLVILTHPLARLTSPAARERFTRLLDSLPPTTAFYLLIEDTYRNKKVGGEWTVVWDVLKDSHWLMKWVASTAQSVAVSEFRLPTGAGMRAWVQQKAVELGGTFHPAAAQALADQIGNDTRVATLEIEKLLTYVDFARAVEEDDVLLLTSAAHQASVFDLVDALGQGDERAAMRLLQTLLEQEDPFSVFGMIVRQFRLLLQAREVMDEGGGLDLIQKELGAARFVAEKMASQARRFSMKRLESVYHRLLDVDEAVKTSQMDFDLALDLLVSEVNRQG</sequence>
<dbReference type="SUPFAM" id="SSF52540">
    <property type="entry name" value="P-loop containing nucleoside triphosphate hydrolases"/>
    <property type="match status" value="1"/>
</dbReference>
<dbReference type="InterPro" id="IPR010372">
    <property type="entry name" value="DNA_pol3_delta_N"/>
</dbReference>